<dbReference type="NCBIfam" id="NF008973">
    <property type="entry name" value="PRK12321.1"/>
    <property type="match status" value="1"/>
</dbReference>
<protein>
    <submittedName>
        <fullName evidence="3">Cobaltochelatase CobN subunit</fullName>
    </submittedName>
</protein>
<dbReference type="EMBL" id="FNUY01000016">
    <property type="protein sequence ID" value="SEG80501.1"/>
    <property type="molecule type" value="Genomic_DNA"/>
</dbReference>
<accession>A0A1H6D5I2</accession>
<evidence type="ECO:0000313" key="4">
    <source>
        <dbReference type="Proteomes" id="UP000236743"/>
    </source>
</evidence>
<name>A0A1H6D5I2_9HYPH</name>
<feature type="region of interest" description="Disordered" evidence="1">
    <location>
        <begin position="207"/>
        <end position="243"/>
    </location>
</feature>
<organism evidence="3 4">
    <name type="scientific">Bosea lathyri</name>
    <dbReference type="NCBI Taxonomy" id="1036778"/>
    <lineage>
        <taxon>Bacteria</taxon>
        <taxon>Pseudomonadati</taxon>
        <taxon>Pseudomonadota</taxon>
        <taxon>Alphaproteobacteria</taxon>
        <taxon>Hyphomicrobiales</taxon>
        <taxon>Boseaceae</taxon>
        <taxon>Bosea</taxon>
    </lineage>
</organism>
<gene>
    <name evidence="3" type="ORF">SAMN04488115_11663</name>
</gene>
<dbReference type="RefSeq" id="WP_103875396.1">
    <property type="nucleotide sequence ID" value="NZ_FNUY01000016.1"/>
</dbReference>
<feature type="domain" description="CobN/magnesium chelatase" evidence="2">
    <location>
        <begin position="275"/>
        <end position="795"/>
    </location>
</feature>
<evidence type="ECO:0000259" key="2">
    <source>
        <dbReference type="Pfam" id="PF02514"/>
    </source>
</evidence>
<keyword evidence="4" id="KW-1185">Reference proteome</keyword>
<dbReference type="AlphaFoldDB" id="A0A1H6D5I2"/>
<feature type="compositionally biased region" description="Basic and acidic residues" evidence="1">
    <location>
        <begin position="214"/>
        <end position="224"/>
    </location>
</feature>
<dbReference type="PANTHER" id="PTHR44119:SF4">
    <property type="entry name" value="AEROBIC COBALTOCHELATASE SUBUNIT COBN"/>
    <property type="match status" value="1"/>
</dbReference>
<dbReference type="OrthoDB" id="9757976at2"/>
<dbReference type="CDD" id="cd10150">
    <property type="entry name" value="CobN_like"/>
    <property type="match status" value="1"/>
</dbReference>
<proteinExistence type="predicted"/>
<dbReference type="PANTHER" id="PTHR44119">
    <property type="entry name" value="MAGNESIUM-CHELATASE SUBUNIT CHLH, CHLOROPLASTIC"/>
    <property type="match status" value="1"/>
</dbReference>
<evidence type="ECO:0000313" key="3">
    <source>
        <dbReference type="EMBL" id="SEG80501.1"/>
    </source>
</evidence>
<dbReference type="InterPro" id="IPR003672">
    <property type="entry name" value="CobN/Mg_chltase"/>
</dbReference>
<reference evidence="3 4" key="1">
    <citation type="submission" date="2016-10" db="EMBL/GenBank/DDBJ databases">
        <authorList>
            <person name="de Groot N.N."/>
        </authorList>
    </citation>
    <scope>NUCLEOTIDE SEQUENCE [LARGE SCALE GENOMIC DNA]</scope>
    <source>
        <strain evidence="3 4">DSM 26656</strain>
    </source>
</reference>
<sequence length="1210" mass="127487">MHLLPTSEIRLDDGDDAVDLGLPPGDVLALSFADSDLSALAAAVRPEIRTEIVPPPSWSGLSRPSTSSRVETCAQDVDTRHKGEHDGRILSLRLAPLRRLKHPLSVDFLIEKTLVRSRFVLLRCLGGLDYWRYGIEQIAAASRREGIALAVLPGDDRPDARLADYGTVDPEFAGELLGYFHAGGGAENMRRLLGRISNYLEGRAPPHPTLRATFSREGRREDRLSPLPSPLAGEGGPKGRMRGRRDLSEATLNALPPLPLPSLFALGEGGTPLTWREALAALPSDQPLVPILVYRSGVSAGDTAMGEAIAAALASRGHAPLVLALTSLKDPAVTAELAALIATRKPALIVTTTAFSAREGGDFVLDGADCPVLQAVPVGSAREAWAASPRGLSAIDLAMQIALPEFDGRLGAIPVAFKADEQDTGNGLTIRRLVPDADGIAALADLAAGWIALATKPAAQRRLALVMSDYPARGGRAGFAVGLDTPASVGAIATLLAEAGYEVPTRHCERSEAIQEPAGAEAGLLRYARNDGAVLMANLTTGPADFTLPLTTYRDWLATIPSTAREALLAVHGAPQTDPACEDATFRFRAVRSGHLIIALQPPRDATPDRKARYHDPDAPPGHFYLAFYLALRAVAGIDALIHLGTHGTTEWLPGKAVALSPACWPRLVTGGLPVIYPYVVDDPGEAAPAKRRLSALTLGHLPPELAQAEAAGETALLRDLVEEFSQAQMLDPRRADIVAGEILARAQASGLAQSCGVTDELDMSEALTRLDAHLCDITELPFRDGLHVFGQAAHDPVSSQAERTNLLRALDGRFVPPGPAGSPHRGRPDVLPTGRNLSTLDPRSIPTRAAARLGALAAAAVIGRHLQDHGDHPRRIVMDLWASPTLRSGGEDIAHALALMGVAPLWDNASTRVTGFSVTPLPKLAFPRVDVTVRISGAFRDTFPAQIALLDAAARAVAALDEPVDWNEPAAARARGEAGARIFGAAPGRYGAGMADRALDGEWAARADLGAAYLAASSHAYGGTEGAATADDGFGERIRAADAFVHVSDTPGRDILEATSAADVIGGLAAAAKALGADPALYSLDSSNPEAPRARTVAEDIARIVHGRLTHPRWISSHLAHGWRGAAELAEAIDTLFVFAASTDTVSDGLFDAVFQAYCANAQVWSALEAANAPAAASIRARLAEAARRGLWTSRRNSVGAFLAREAAE</sequence>
<feature type="region of interest" description="Disordered" evidence="1">
    <location>
        <begin position="815"/>
        <end position="839"/>
    </location>
</feature>
<feature type="domain" description="CobN/magnesium chelatase" evidence="2">
    <location>
        <begin position="800"/>
        <end position="1198"/>
    </location>
</feature>
<dbReference type="Pfam" id="PF02514">
    <property type="entry name" value="CobN-Mg_chel"/>
    <property type="match status" value="2"/>
</dbReference>
<dbReference type="Proteomes" id="UP000236743">
    <property type="component" value="Unassembled WGS sequence"/>
</dbReference>
<evidence type="ECO:0000256" key="1">
    <source>
        <dbReference type="SAM" id="MobiDB-lite"/>
    </source>
</evidence>